<evidence type="ECO:0000313" key="2">
    <source>
        <dbReference type="Proteomes" id="UP001164250"/>
    </source>
</evidence>
<gene>
    <name evidence="1" type="ORF">Patl1_24838</name>
</gene>
<proteinExistence type="predicted"/>
<evidence type="ECO:0000313" key="1">
    <source>
        <dbReference type="EMBL" id="KAJ0092142.1"/>
    </source>
</evidence>
<organism evidence="1 2">
    <name type="scientific">Pistacia atlantica</name>
    <dbReference type="NCBI Taxonomy" id="434234"/>
    <lineage>
        <taxon>Eukaryota</taxon>
        <taxon>Viridiplantae</taxon>
        <taxon>Streptophyta</taxon>
        <taxon>Embryophyta</taxon>
        <taxon>Tracheophyta</taxon>
        <taxon>Spermatophyta</taxon>
        <taxon>Magnoliopsida</taxon>
        <taxon>eudicotyledons</taxon>
        <taxon>Gunneridae</taxon>
        <taxon>Pentapetalae</taxon>
        <taxon>rosids</taxon>
        <taxon>malvids</taxon>
        <taxon>Sapindales</taxon>
        <taxon>Anacardiaceae</taxon>
        <taxon>Pistacia</taxon>
    </lineage>
</organism>
<protein>
    <submittedName>
        <fullName evidence="1">Uncharacterized protein</fullName>
    </submittedName>
</protein>
<name>A0ACC1AZS5_9ROSI</name>
<dbReference type="Proteomes" id="UP001164250">
    <property type="component" value="Chromosome 7"/>
</dbReference>
<keyword evidence="2" id="KW-1185">Reference proteome</keyword>
<comment type="caution">
    <text evidence="1">The sequence shown here is derived from an EMBL/GenBank/DDBJ whole genome shotgun (WGS) entry which is preliminary data.</text>
</comment>
<dbReference type="EMBL" id="CM047903">
    <property type="protein sequence ID" value="KAJ0092142.1"/>
    <property type="molecule type" value="Genomic_DNA"/>
</dbReference>
<accession>A0ACC1AZS5</accession>
<reference evidence="2" key="1">
    <citation type="journal article" date="2023" name="G3 (Bethesda)">
        <title>Genome assembly and association tests identify interacting loci associated with vigor, precocity, and sex in interspecific pistachio rootstocks.</title>
        <authorList>
            <person name="Palmer W."/>
            <person name="Jacygrad E."/>
            <person name="Sagayaradj S."/>
            <person name="Cavanaugh K."/>
            <person name="Han R."/>
            <person name="Bertier L."/>
            <person name="Beede B."/>
            <person name="Kafkas S."/>
            <person name="Golino D."/>
            <person name="Preece J."/>
            <person name="Michelmore R."/>
        </authorList>
    </citation>
    <scope>NUCLEOTIDE SEQUENCE [LARGE SCALE GENOMIC DNA]</scope>
</reference>
<sequence>MAAYAYNNNQINFVDFPFRPLNPSSSGVPNPNFNQAPLPYNPLLFVVPPFGVPLNPSLLIQMDEERSLSLLQLIANEGLVPVREEEEKRISVIKKLKQIVLSWAKKVAWQRRLPNEQIAETHATILTYGSYGLGVHGSESDIDALCVGPHFATMAEDFFIVLRNMLKSRSEVTEIHCVKDAKVPLMRFKFDGILIDLPYAQLKVPSVPDDVDVLNPFFVRDIDETSWKSLSGVRANQRIIQLVPDLEFFCISLFTDMFQKFQSVLRCVKLWAKRRGVYGNLNGFLGGVHLAILVAFVCQNFPKGSISVLISNFFKTFGFWPWPTPVMLQDTMSPAGFPSETRSLMPIRLPWGTGGSNREPNPSIFLNYYAFIITKLGEVPLLFPLSSLSFLLPFFNGTSFLALQDLLRPDFDWHTLFEPFPYSKKYARFVKVYLSASNPDDLGDWVGWVKSRFRGLLVKLEDVQGLCDPNPTEYADTDVAEPNVVFYWGLQPGRTQFLDIESVQKDFWKNITNGYQGSIGRMKLSIVQASQLLRNSQFDTGSGKRTKACWKMIDYNLPSVPTYSQHLPNYFVGYVAANGDTKYPSAGG</sequence>